<gene>
    <name evidence="2" type="ORF">SK128_004991</name>
</gene>
<name>A0AAN8ZW74_HALRR</name>
<dbReference type="Proteomes" id="UP001381693">
    <property type="component" value="Unassembled WGS sequence"/>
</dbReference>
<proteinExistence type="predicted"/>
<feature type="region of interest" description="Disordered" evidence="1">
    <location>
        <begin position="74"/>
        <end position="104"/>
    </location>
</feature>
<dbReference type="EMBL" id="JAXCGZ010019490">
    <property type="protein sequence ID" value="KAK7066053.1"/>
    <property type="molecule type" value="Genomic_DNA"/>
</dbReference>
<keyword evidence="3" id="KW-1185">Reference proteome</keyword>
<evidence type="ECO:0000256" key="1">
    <source>
        <dbReference type="SAM" id="MobiDB-lite"/>
    </source>
</evidence>
<protein>
    <submittedName>
        <fullName evidence="2">Uncharacterized protein</fullName>
    </submittedName>
</protein>
<feature type="compositionally biased region" description="Low complexity" evidence="1">
    <location>
        <begin position="129"/>
        <end position="143"/>
    </location>
</feature>
<reference evidence="2 3" key="1">
    <citation type="submission" date="2023-11" db="EMBL/GenBank/DDBJ databases">
        <title>Halocaridina rubra genome assembly.</title>
        <authorList>
            <person name="Smith C."/>
        </authorList>
    </citation>
    <scope>NUCLEOTIDE SEQUENCE [LARGE SCALE GENOMIC DNA]</scope>
    <source>
        <strain evidence="2">EP-1</strain>
        <tissue evidence="2">Whole</tissue>
    </source>
</reference>
<feature type="region of interest" description="Disordered" evidence="1">
    <location>
        <begin position="119"/>
        <end position="166"/>
    </location>
</feature>
<evidence type="ECO:0000313" key="3">
    <source>
        <dbReference type="Proteomes" id="UP001381693"/>
    </source>
</evidence>
<comment type="caution">
    <text evidence="2">The sequence shown here is derived from an EMBL/GenBank/DDBJ whole genome shotgun (WGS) entry which is preliminary data.</text>
</comment>
<organism evidence="2 3">
    <name type="scientific">Halocaridina rubra</name>
    <name type="common">Hawaiian red shrimp</name>
    <dbReference type="NCBI Taxonomy" id="373956"/>
    <lineage>
        <taxon>Eukaryota</taxon>
        <taxon>Metazoa</taxon>
        <taxon>Ecdysozoa</taxon>
        <taxon>Arthropoda</taxon>
        <taxon>Crustacea</taxon>
        <taxon>Multicrustacea</taxon>
        <taxon>Malacostraca</taxon>
        <taxon>Eumalacostraca</taxon>
        <taxon>Eucarida</taxon>
        <taxon>Decapoda</taxon>
        <taxon>Pleocyemata</taxon>
        <taxon>Caridea</taxon>
        <taxon>Atyoidea</taxon>
        <taxon>Atyidae</taxon>
        <taxon>Halocaridina</taxon>
    </lineage>
</organism>
<evidence type="ECO:0000313" key="2">
    <source>
        <dbReference type="EMBL" id="KAK7066053.1"/>
    </source>
</evidence>
<sequence>MDLHHSGKVNMNEIELATGTLNMVFDRSSRTKSESLCGLEEVLSCLQPSEFEDEQLSRFKGMCWTDFVSYMEGGQQAGADTPTSTESQDAPLLKSESHFSTTNPPLVALNDRALLITPSKPLSERSKEPSPSVSSSSTASSASYDRQGEKLDRLSSLTCLERETPLPRKRHPMTIMRTMSERSLDRGRAGHLLSLLSERVHNIDRSSLKSHHKPAIGGLTNTKGYLMNVGPTAVTAVTTNTTSNISAGLSNMGGGIGGSTSVNEGGFGGGVSGVLSGVDRVLEAARDNVQAALNKNETKRREAVWDLFQSECAFLYDHLMVLKNTAIVYRILSDNLGPPAHQLAPPSGCQHHLVCQEGLLIPFWKCMILGKLLFLGGLKVRELSNNIFYKHRADSFIPQFFFKDRRASHTPLLDLMLTE</sequence>
<accession>A0AAN8ZW74</accession>
<dbReference type="AlphaFoldDB" id="A0AAN8ZW74"/>